<feature type="transmembrane region" description="Helical" evidence="9">
    <location>
        <begin position="136"/>
        <end position="158"/>
    </location>
</feature>
<dbReference type="AlphaFoldDB" id="A0AB34KZD4"/>
<dbReference type="FunFam" id="1.20.1250.20:FF:000090">
    <property type="entry name" value="MFS sugar transporter, putative"/>
    <property type="match status" value="1"/>
</dbReference>
<feature type="signal peptide" evidence="10">
    <location>
        <begin position="1"/>
        <end position="17"/>
    </location>
</feature>
<reference evidence="12 13" key="1">
    <citation type="journal article" date="2020" name="Microbiol. Resour. Announc.">
        <title>Draft Genome Sequence of a Cladosporium Species Isolated from the Mesophotic Ascidian Didemnum maculosum.</title>
        <authorList>
            <person name="Gioti A."/>
            <person name="Siaperas R."/>
            <person name="Nikolaivits E."/>
            <person name="Le Goff G."/>
            <person name="Ouazzani J."/>
            <person name="Kotoulas G."/>
            <person name="Topakas E."/>
        </authorList>
    </citation>
    <scope>NUCLEOTIDE SEQUENCE [LARGE SCALE GENOMIC DNA]</scope>
    <source>
        <strain evidence="12 13">TM138-S3</strain>
    </source>
</reference>
<evidence type="ECO:0000256" key="10">
    <source>
        <dbReference type="SAM" id="SignalP"/>
    </source>
</evidence>
<feature type="transmembrane region" description="Helical" evidence="9">
    <location>
        <begin position="300"/>
        <end position="318"/>
    </location>
</feature>
<dbReference type="InterPro" id="IPR005828">
    <property type="entry name" value="MFS_sugar_transport-like"/>
</dbReference>
<feature type="transmembrane region" description="Helical" evidence="9">
    <location>
        <begin position="259"/>
        <end position="280"/>
    </location>
</feature>
<dbReference type="PROSITE" id="PS50850">
    <property type="entry name" value="MFS"/>
    <property type="match status" value="1"/>
</dbReference>
<dbReference type="Pfam" id="PF00083">
    <property type="entry name" value="Sugar_tr"/>
    <property type="match status" value="1"/>
</dbReference>
<evidence type="ECO:0000256" key="9">
    <source>
        <dbReference type="SAM" id="Phobius"/>
    </source>
</evidence>
<dbReference type="NCBIfam" id="TIGR00879">
    <property type="entry name" value="SP"/>
    <property type="match status" value="1"/>
</dbReference>
<name>A0AB34KZD4_9PEZI</name>
<feature type="transmembrane region" description="Helical" evidence="9">
    <location>
        <begin position="395"/>
        <end position="414"/>
    </location>
</feature>
<feature type="transmembrane region" description="Helical" evidence="9">
    <location>
        <begin position="103"/>
        <end position="124"/>
    </location>
</feature>
<organism evidence="12 13">
    <name type="scientific">Cladosporium halotolerans</name>
    <dbReference type="NCBI Taxonomy" id="1052096"/>
    <lineage>
        <taxon>Eukaryota</taxon>
        <taxon>Fungi</taxon>
        <taxon>Dikarya</taxon>
        <taxon>Ascomycota</taxon>
        <taxon>Pezizomycotina</taxon>
        <taxon>Dothideomycetes</taxon>
        <taxon>Dothideomycetidae</taxon>
        <taxon>Cladosporiales</taxon>
        <taxon>Cladosporiaceae</taxon>
        <taxon>Cladosporium</taxon>
    </lineage>
</organism>
<evidence type="ECO:0000256" key="6">
    <source>
        <dbReference type="ARBA" id="ARBA00023136"/>
    </source>
</evidence>
<comment type="subcellular location">
    <subcellularLocation>
        <location evidence="1">Membrane</location>
        <topology evidence="1">Multi-pass membrane protein</topology>
    </subcellularLocation>
</comment>
<feature type="domain" description="Major facilitator superfamily (MFS) profile" evidence="11">
    <location>
        <begin position="9"/>
        <end position="450"/>
    </location>
</feature>
<accession>A0AB34KZD4</accession>
<feature type="chain" id="PRO_5044308778" description="Major facilitator superfamily (MFS) profile domain-containing protein" evidence="10">
    <location>
        <begin position="18"/>
        <end position="507"/>
    </location>
</feature>
<keyword evidence="5 9" id="KW-1133">Transmembrane helix</keyword>
<feature type="transmembrane region" description="Helical" evidence="9">
    <location>
        <begin position="327"/>
        <end position="346"/>
    </location>
</feature>
<dbReference type="InterPro" id="IPR005829">
    <property type="entry name" value="Sugar_transporter_CS"/>
</dbReference>
<evidence type="ECO:0000256" key="8">
    <source>
        <dbReference type="SAM" id="MobiDB-lite"/>
    </source>
</evidence>
<sequence length="507" mass="55566">MGAFYNVLLALFAATGSFLFGYDSGVMTDVIDSPNFLNFFNTDKTSAIIGAINSTFSGGAVFGSLMGGFTMDRFGRKRTVQIGAAIATVGGILQAAAMNLAMILVGRIVSGWAVGLMSMSVPVYQAECAHPRMRGMIVGLTQQMIGIGFIISTWVGYGSRHTSDASSFQWRFPLAFQIIPSALLLVGLIWLPESPRYLIEKDHDEEGMRILRKLHYNGSNEEWIQSEYNEIRATLSAEKAITAPGWGVMFTVPQWRKRLLLGTLVQVFTQLTGINVIGYYQTTMYNALGIVGHRAVLVAGIYNCVGPIANAIFIFFILDRVGRKKPLLFGAAGITLALFAEAGLNAANPKGTRQGYSIGGVFFLFLVSVIFSLSFGPISWVYMSEIMPMQIRGRGCAFATGIGNWLVSTLFAQVSPIALGEITWKYYFIFAAFNIVVTIPTIWFVFKETSRKSLEEIDLLFGERALGTLPDQIGAKDVDDAVRRESVANEKSVEVNQAQVAEHNERT</sequence>
<evidence type="ECO:0000256" key="3">
    <source>
        <dbReference type="ARBA" id="ARBA00022448"/>
    </source>
</evidence>
<dbReference type="Proteomes" id="UP000803884">
    <property type="component" value="Unassembled WGS sequence"/>
</dbReference>
<evidence type="ECO:0000256" key="4">
    <source>
        <dbReference type="ARBA" id="ARBA00022692"/>
    </source>
</evidence>
<dbReference type="InterPro" id="IPR036259">
    <property type="entry name" value="MFS_trans_sf"/>
</dbReference>
<keyword evidence="6 9" id="KW-0472">Membrane</keyword>
<proteinExistence type="inferred from homology"/>
<evidence type="ECO:0000313" key="13">
    <source>
        <dbReference type="Proteomes" id="UP000803884"/>
    </source>
</evidence>
<evidence type="ECO:0000259" key="11">
    <source>
        <dbReference type="PROSITE" id="PS50850"/>
    </source>
</evidence>
<dbReference type="PANTHER" id="PTHR48022">
    <property type="entry name" value="PLASTIDIC GLUCOSE TRANSPORTER 4"/>
    <property type="match status" value="1"/>
</dbReference>
<comment type="caution">
    <text evidence="12">The sequence shown here is derived from an EMBL/GenBank/DDBJ whole genome shotgun (WGS) entry which is preliminary data.</text>
</comment>
<gene>
    <name evidence="12" type="ORF">WHR41_01989</name>
</gene>
<dbReference type="InterPro" id="IPR050360">
    <property type="entry name" value="MFS_Sugar_Transporters"/>
</dbReference>
<feature type="transmembrane region" description="Helical" evidence="9">
    <location>
        <begin position="170"/>
        <end position="191"/>
    </location>
</feature>
<keyword evidence="3 7" id="KW-0813">Transport</keyword>
<keyword evidence="4 9" id="KW-0812">Transmembrane</keyword>
<comment type="similarity">
    <text evidence="2 7">Belongs to the major facilitator superfamily. Sugar transporter (TC 2.A.1.1) family.</text>
</comment>
<feature type="transmembrane region" description="Helical" evidence="9">
    <location>
        <begin position="426"/>
        <end position="446"/>
    </location>
</feature>
<dbReference type="Gene3D" id="1.20.1250.20">
    <property type="entry name" value="MFS general substrate transporter like domains"/>
    <property type="match status" value="1"/>
</dbReference>
<feature type="region of interest" description="Disordered" evidence="8">
    <location>
        <begin position="487"/>
        <end position="507"/>
    </location>
</feature>
<dbReference type="InterPro" id="IPR003663">
    <property type="entry name" value="Sugar/inositol_transpt"/>
</dbReference>
<dbReference type="RefSeq" id="XP_069232517.1">
    <property type="nucleotide sequence ID" value="XM_069370595.1"/>
</dbReference>
<evidence type="ECO:0000256" key="1">
    <source>
        <dbReference type="ARBA" id="ARBA00004141"/>
    </source>
</evidence>
<evidence type="ECO:0000256" key="2">
    <source>
        <dbReference type="ARBA" id="ARBA00010992"/>
    </source>
</evidence>
<dbReference type="PROSITE" id="PS00216">
    <property type="entry name" value="SUGAR_TRANSPORT_1"/>
    <property type="match status" value="2"/>
</dbReference>
<evidence type="ECO:0000313" key="12">
    <source>
        <dbReference type="EMBL" id="KAL1589412.1"/>
    </source>
</evidence>
<feature type="transmembrane region" description="Helical" evidence="9">
    <location>
        <begin position="79"/>
        <end position="97"/>
    </location>
</feature>
<dbReference type="PANTHER" id="PTHR48022:SF80">
    <property type="entry name" value="SUGAR TRANSPORTER, PUTATIVE (AFU_ORTHOLOGUE AFUA_3G12170)-RELATED"/>
    <property type="match status" value="1"/>
</dbReference>
<keyword evidence="13" id="KW-1185">Reference proteome</keyword>
<evidence type="ECO:0000256" key="5">
    <source>
        <dbReference type="ARBA" id="ARBA00022989"/>
    </source>
</evidence>
<evidence type="ECO:0000256" key="7">
    <source>
        <dbReference type="RuleBase" id="RU003346"/>
    </source>
</evidence>
<dbReference type="PRINTS" id="PR00171">
    <property type="entry name" value="SUGRTRNSPORT"/>
</dbReference>
<dbReference type="GeneID" id="96003433"/>
<protein>
    <recommendedName>
        <fullName evidence="11">Major facilitator superfamily (MFS) profile domain-containing protein</fullName>
    </recommendedName>
</protein>
<dbReference type="InterPro" id="IPR020846">
    <property type="entry name" value="MFS_dom"/>
</dbReference>
<feature type="transmembrane region" description="Helical" evidence="9">
    <location>
        <begin position="358"/>
        <end position="383"/>
    </location>
</feature>
<feature type="transmembrane region" description="Helical" evidence="9">
    <location>
        <begin position="47"/>
        <end position="67"/>
    </location>
</feature>
<keyword evidence="10" id="KW-0732">Signal</keyword>
<dbReference type="GO" id="GO:0016020">
    <property type="term" value="C:membrane"/>
    <property type="evidence" value="ECO:0007669"/>
    <property type="project" value="UniProtKB-SubCell"/>
</dbReference>
<dbReference type="GO" id="GO:0005351">
    <property type="term" value="F:carbohydrate:proton symporter activity"/>
    <property type="evidence" value="ECO:0007669"/>
    <property type="project" value="TreeGrafter"/>
</dbReference>
<dbReference type="EMBL" id="JAAQHG020000005">
    <property type="protein sequence ID" value="KAL1589412.1"/>
    <property type="molecule type" value="Genomic_DNA"/>
</dbReference>
<dbReference type="SUPFAM" id="SSF103473">
    <property type="entry name" value="MFS general substrate transporter"/>
    <property type="match status" value="1"/>
</dbReference>